<feature type="region of interest" description="Disordered" evidence="1">
    <location>
        <begin position="40"/>
        <end position="71"/>
    </location>
</feature>
<evidence type="ECO:0000256" key="1">
    <source>
        <dbReference type="SAM" id="MobiDB-lite"/>
    </source>
</evidence>
<organism evidence="2 3">
    <name type="scientific">Arthrobacter bussei</name>
    <dbReference type="NCBI Taxonomy" id="2594179"/>
    <lineage>
        <taxon>Bacteria</taxon>
        <taxon>Bacillati</taxon>
        <taxon>Actinomycetota</taxon>
        <taxon>Actinomycetes</taxon>
        <taxon>Micrococcales</taxon>
        <taxon>Micrococcaceae</taxon>
        <taxon>Arthrobacter</taxon>
    </lineage>
</organism>
<keyword evidence="3" id="KW-1185">Reference proteome</keyword>
<sequence length="71" mass="8091">MSLTELLDQQLTSLRNDDLVSKNASGGALRNNQFYRLFWAQPSRPSPTRPKRRASIRRPRRMTCATRTSGG</sequence>
<accession>A0A7X1TNL9</accession>
<name>A0A7X1TNL9_9MICC</name>
<evidence type="ECO:0000313" key="2">
    <source>
        <dbReference type="EMBL" id="MPY10884.1"/>
    </source>
</evidence>
<feature type="compositionally biased region" description="Basic residues" evidence="1">
    <location>
        <begin position="49"/>
        <end position="61"/>
    </location>
</feature>
<proteinExistence type="predicted"/>
<dbReference type="AlphaFoldDB" id="A0A7X1TNL9"/>
<dbReference type="Proteomes" id="UP000326464">
    <property type="component" value="Unassembled WGS sequence"/>
</dbReference>
<dbReference type="RefSeq" id="WP_152814531.1">
    <property type="nucleotide sequence ID" value="NZ_VJXX01000002.1"/>
</dbReference>
<reference evidence="3" key="1">
    <citation type="submission" date="2019-07" db="EMBL/GenBank/DDBJ databases">
        <title>Arthrobacter KR32 sp. nov., isolated from mountain cheese made of cows milk.</title>
        <authorList>
            <person name="Flegler A."/>
        </authorList>
    </citation>
    <scope>NUCLEOTIDE SEQUENCE [LARGE SCALE GENOMIC DNA]</scope>
    <source>
        <strain evidence="3">KR32</strain>
    </source>
</reference>
<gene>
    <name evidence="2" type="ORF">FNH21_09170</name>
</gene>
<protein>
    <submittedName>
        <fullName evidence="2">Uncharacterized protein</fullName>
    </submittedName>
</protein>
<evidence type="ECO:0000313" key="3">
    <source>
        <dbReference type="Proteomes" id="UP000326464"/>
    </source>
</evidence>
<dbReference type="EMBL" id="VJXX01000002">
    <property type="protein sequence ID" value="MPY10884.1"/>
    <property type="molecule type" value="Genomic_DNA"/>
</dbReference>
<comment type="caution">
    <text evidence="2">The sequence shown here is derived from an EMBL/GenBank/DDBJ whole genome shotgun (WGS) entry which is preliminary data.</text>
</comment>